<comment type="caution">
    <text evidence="2">The sequence shown here is derived from an EMBL/GenBank/DDBJ whole genome shotgun (WGS) entry which is preliminary data.</text>
</comment>
<reference evidence="2" key="1">
    <citation type="journal article" date="2014" name="Int. J. Syst. Evol. Microbiol.">
        <title>Complete genome sequence of Corynebacterium casei LMG S-19264T (=DSM 44701T), isolated from a smear-ripened cheese.</title>
        <authorList>
            <consortium name="US DOE Joint Genome Institute (JGI-PGF)"/>
            <person name="Walter F."/>
            <person name="Albersmeier A."/>
            <person name="Kalinowski J."/>
            <person name="Ruckert C."/>
        </authorList>
    </citation>
    <scope>NUCLEOTIDE SEQUENCE</scope>
    <source>
        <strain evidence="2">JCM 30804</strain>
    </source>
</reference>
<protein>
    <submittedName>
        <fullName evidence="2">Uncharacterized protein</fullName>
    </submittedName>
</protein>
<reference evidence="2" key="2">
    <citation type="submission" date="2020-09" db="EMBL/GenBank/DDBJ databases">
        <authorList>
            <person name="Sun Q."/>
            <person name="Ohkuma M."/>
        </authorList>
    </citation>
    <scope>NUCLEOTIDE SEQUENCE</scope>
    <source>
        <strain evidence="2">JCM 30804</strain>
    </source>
</reference>
<name>A0A917N6T2_9GAMM</name>
<keyword evidence="3" id="KW-1185">Reference proteome</keyword>
<dbReference type="RefSeq" id="WP_188917970.1">
    <property type="nucleotide sequence ID" value="NZ_BMPZ01000002.1"/>
</dbReference>
<evidence type="ECO:0000313" key="3">
    <source>
        <dbReference type="Proteomes" id="UP000613743"/>
    </source>
</evidence>
<gene>
    <name evidence="2" type="ORF">GCM10009332_07160</name>
</gene>
<feature type="signal peptide" evidence="1">
    <location>
        <begin position="1"/>
        <end position="24"/>
    </location>
</feature>
<dbReference type="EMBL" id="BMPZ01000002">
    <property type="protein sequence ID" value="GGI72352.1"/>
    <property type="molecule type" value="Genomic_DNA"/>
</dbReference>
<evidence type="ECO:0000313" key="2">
    <source>
        <dbReference type="EMBL" id="GGI72352.1"/>
    </source>
</evidence>
<evidence type="ECO:0000256" key="1">
    <source>
        <dbReference type="SAM" id="SignalP"/>
    </source>
</evidence>
<feature type="chain" id="PRO_5036827816" evidence="1">
    <location>
        <begin position="25"/>
        <end position="104"/>
    </location>
</feature>
<sequence length="104" mass="11827">MKTFSPRNIVVAASLLIVSQVAYAEQDIEVIKVTHRDPVDYALYVHTTETIALLRLELTQQIYDQARDNSLEMAKDFGVVVEPNIMAQQQNKHLAQVWLSQVSE</sequence>
<organism evidence="2 3">
    <name type="scientific">Shewanella gelidii</name>
    <dbReference type="NCBI Taxonomy" id="1642821"/>
    <lineage>
        <taxon>Bacteria</taxon>
        <taxon>Pseudomonadati</taxon>
        <taxon>Pseudomonadota</taxon>
        <taxon>Gammaproteobacteria</taxon>
        <taxon>Alteromonadales</taxon>
        <taxon>Shewanellaceae</taxon>
        <taxon>Shewanella</taxon>
    </lineage>
</organism>
<proteinExistence type="predicted"/>
<dbReference type="AlphaFoldDB" id="A0A917N6T2"/>
<accession>A0A917N6T2</accession>
<keyword evidence="1" id="KW-0732">Signal</keyword>
<dbReference type="Proteomes" id="UP000613743">
    <property type="component" value="Unassembled WGS sequence"/>
</dbReference>